<dbReference type="RefSeq" id="WP_094250953.1">
    <property type="nucleotide sequence ID" value="NZ_JBHLXL010000001.1"/>
</dbReference>
<keyword evidence="1" id="KW-1133">Transmembrane helix</keyword>
<keyword evidence="3" id="KW-1185">Reference proteome</keyword>
<evidence type="ECO:0008006" key="4">
    <source>
        <dbReference type="Google" id="ProtNLM"/>
    </source>
</evidence>
<dbReference type="EMBL" id="NOII01000001">
    <property type="protein sequence ID" value="OYD58993.1"/>
    <property type="molecule type" value="Genomic_DNA"/>
</dbReference>
<gene>
    <name evidence="2" type="ORF">CGZ90_03580</name>
</gene>
<dbReference type="InterPro" id="IPR035211">
    <property type="entry name" value="DUF5325"/>
</dbReference>
<comment type="caution">
    <text evidence="2">The sequence shown here is derived from an EMBL/GenBank/DDBJ whole genome shotgun (WGS) entry which is preliminary data.</text>
</comment>
<reference evidence="2 3" key="1">
    <citation type="submission" date="2017-07" db="EMBL/GenBank/DDBJ databases">
        <title>Fictibacillus sp. nov. GDSW-R2A3 Genome sequencing and assembly.</title>
        <authorList>
            <person name="Mayilraj S."/>
        </authorList>
    </citation>
    <scope>NUCLEOTIDE SEQUENCE [LARGE SCALE GENOMIC DNA]</scope>
    <source>
        <strain evidence="2 3">GDSW-R2A3</strain>
    </source>
</reference>
<evidence type="ECO:0000313" key="3">
    <source>
        <dbReference type="Proteomes" id="UP000215059"/>
    </source>
</evidence>
<keyword evidence="1" id="KW-0472">Membrane</keyword>
<feature type="transmembrane region" description="Helical" evidence="1">
    <location>
        <begin position="30"/>
        <end position="50"/>
    </location>
</feature>
<protein>
    <recommendedName>
        <fullName evidence="4">YlaF family protein</fullName>
    </recommendedName>
</protein>
<dbReference type="Proteomes" id="UP000215059">
    <property type="component" value="Unassembled WGS sequence"/>
</dbReference>
<name>A0A235FDH6_9BACL</name>
<keyword evidence="1" id="KW-0812">Transmembrane</keyword>
<proteinExistence type="predicted"/>
<organism evidence="2 3">
    <name type="scientific">Fictibacillus aquaticus</name>
    <dbReference type="NCBI Taxonomy" id="2021314"/>
    <lineage>
        <taxon>Bacteria</taxon>
        <taxon>Bacillati</taxon>
        <taxon>Bacillota</taxon>
        <taxon>Bacilli</taxon>
        <taxon>Bacillales</taxon>
        <taxon>Fictibacillaceae</taxon>
        <taxon>Fictibacillus</taxon>
    </lineage>
</organism>
<dbReference type="AlphaFoldDB" id="A0A235FDH6"/>
<accession>A0A235FDH6</accession>
<evidence type="ECO:0000313" key="2">
    <source>
        <dbReference type="EMBL" id="OYD58993.1"/>
    </source>
</evidence>
<dbReference type="Pfam" id="PF17259">
    <property type="entry name" value="DUF5325"/>
    <property type="match status" value="1"/>
</dbReference>
<evidence type="ECO:0000256" key="1">
    <source>
        <dbReference type="SAM" id="Phobius"/>
    </source>
</evidence>
<sequence>MKYNFMFFLLAFFTALSIGGIGVAVSEKSILIAAVSIILVIILMGAGFSLRKKLREQNQQ</sequence>